<sequence length="123" mass="14099">MEELAPRIPTDIEIAQAQEKLGFRFSTEYIAFIKSGYDLGDALLEALEIVDPPSYADIFEVLESAREFYDLPTELLPICEDNSDYYCLNSYGEVVFWSHNGVTNEKWANVSEWRGQMIAESEE</sequence>
<evidence type="ECO:0000313" key="2">
    <source>
        <dbReference type="EMBL" id="QFI37947.1"/>
    </source>
</evidence>
<dbReference type="Gene3D" id="3.40.1580.10">
    <property type="entry name" value="SMI1/KNR4-like"/>
    <property type="match status" value="1"/>
</dbReference>
<dbReference type="EMBL" id="CP044399">
    <property type="protein sequence ID" value="QFI37947.1"/>
    <property type="molecule type" value="Genomic_DNA"/>
</dbReference>
<name>A0A5J6WIX3_MORMI</name>
<dbReference type="AlphaFoldDB" id="A0A5J6WIX3"/>
<dbReference type="KEGG" id="mmaa:FR932_08840"/>
<evidence type="ECO:0000259" key="1">
    <source>
        <dbReference type="SMART" id="SM00860"/>
    </source>
</evidence>
<dbReference type="InterPro" id="IPR037883">
    <property type="entry name" value="Knr4/Smi1-like_sf"/>
</dbReference>
<dbReference type="OrthoDB" id="8456590at2"/>
<feature type="domain" description="Knr4/Smi1-like" evidence="1">
    <location>
        <begin position="9"/>
        <end position="116"/>
    </location>
</feature>
<protein>
    <submittedName>
        <fullName evidence="2">SMI1/KNR4 family protein</fullName>
    </submittedName>
</protein>
<evidence type="ECO:0000313" key="3">
    <source>
        <dbReference type="Proteomes" id="UP000327424"/>
    </source>
</evidence>
<accession>A0A5J6WIX3</accession>
<dbReference type="InterPro" id="IPR018958">
    <property type="entry name" value="Knr4/Smi1-like_dom"/>
</dbReference>
<dbReference type="RefSeq" id="WP_019443287.1">
    <property type="nucleotide sequence ID" value="NZ_ALOE01000071.1"/>
</dbReference>
<keyword evidence="3" id="KW-1185">Reference proteome</keyword>
<dbReference type="Proteomes" id="UP000327424">
    <property type="component" value="Chromosome"/>
</dbReference>
<dbReference type="Pfam" id="PF14567">
    <property type="entry name" value="SUKH_5"/>
    <property type="match status" value="1"/>
</dbReference>
<dbReference type="SMART" id="SM00860">
    <property type="entry name" value="SMI1_KNR4"/>
    <property type="match status" value="1"/>
</dbReference>
<organism evidence="2 3">
    <name type="scientific">Moritella marina ATCC 15381</name>
    <dbReference type="NCBI Taxonomy" id="1202962"/>
    <lineage>
        <taxon>Bacteria</taxon>
        <taxon>Pseudomonadati</taxon>
        <taxon>Pseudomonadota</taxon>
        <taxon>Gammaproteobacteria</taxon>
        <taxon>Alteromonadales</taxon>
        <taxon>Moritellaceae</taxon>
        <taxon>Moritella</taxon>
    </lineage>
</organism>
<proteinExistence type="predicted"/>
<reference evidence="2 3" key="1">
    <citation type="submission" date="2019-09" db="EMBL/GenBank/DDBJ databases">
        <title>Hybrid Assembly of the complete Genome of the Deep-Sea Bacterium Moritella marina from long Nanopore and Illumina reads.</title>
        <authorList>
            <person name="Magin S."/>
            <person name="Georgoulis A."/>
            <person name="Papadimitriou K."/>
            <person name="Iliakis G."/>
            <person name="Vorgias C.E."/>
        </authorList>
    </citation>
    <scope>NUCLEOTIDE SEQUENCE [LARGE SCALE GENOMIC DNA]</scope>
    <source>
        <strain evidence="2 3">MP-1</strain>
    </source>
</reference>
<gene>
    <name evidence="2" type="ORF">FR932_08840</name>
</gene>
<dbReference type="SUPFAM" id="SSF160631">
    <property type="entry name" value="SMI1/KNR4-like"/>
    <property type="match status" value="1"/>
</dbReference>